<dbReference type="Proteomes" id="UP000825002">
    <property type="component" value="Unassembled WGS sequence"/>
</dbReference>
<dbReference type="InterPro" id="IPR006621">
    <property type="entry name" value="Nose-resist-to-fluoxetine_N"/>
</dbReference>
<gene>
    <name evidence="4" type="primary">nrf-6</name>
    <name evidence="4" type="ORF">GZH46_01599</name>
</gene>
<dbReference type="PANTHER" id="PTHR11161:SF0">
    <property type="entry name" value="O-ACYLTRANSFERASE LIKE PROTEIN"/>
    <property type="match status" value="1"/>
</dbReference>
<feature type="transmembrane region" description="Helical" evidence="1">
    <location>
        <begin position="439"/>
        <end position="459"/>
    </location>
</feature>
<accession>A0ABQ7S8W4</accession>
<evidence type="ECO:0000259" key="3">
    <source>
        <dbReference type="SMART" id="SM00703"/>
    </source>
</evidence>
<feature type="signal peptide" evidence="2">
    <location>
        <begin position="1"/>
        <end position="18"/>
    </location>
</feature>
<feature type="transmembrane region" description="Helical" evidence="1">
    <location>
        <begin position="287"/>
        <end position="308"/>
    </location>
</feature>
<evidence type="ECO:0000313" key="4">
    <source>
        <dbReference type="EMBL" id="KAG9509870.1"/>
    </source>
</evidence>
<sequence length="517" mass="58493">MKASTAVFHCLAVCNVLASTSKILTSAVQVISTNEEDVYRHENDHSDYAKYVRSYLPQARDNASYYPPGLAEREWRLMFSKLDTSVNEATSSSQDLMGSFNIVQKMDQYLDPQCRESMAYMRHAASHHKLWALRMADANGKLQSGIMYGKFSSPGDWEECVRIRAPPEIWNNRVQSFRGKYCLIDFRLPMPERPYDRALSVHEPVLNLTGTESARLYPSIINYTAYASVFYELGYLHALCLPSNCDANNVAQAIGKVVEGIHLIVSNQIDCQYDSDTIWDRLRVSTIISILLLVALFTVTFTSSWLYYKHRQYPDSKSMARHMPVIKCFAMQPNFERLTKPDPRSLTFVHYTRIVAMGLTVVTHTGGLGTLQAITKPADGTNAESIFRDFLPQMMANAFTSIQVFFFMAGLMLVLSTWPAMRRSGGKLSFIEYAIKRAVRLLPGIIITIALNFIWPLFASDYQLHLLAFPILIITYHKPNVGLGIASVLTVSGFMAQFIMVATKTVLPFMMVDYLDK</sequence>
<dbReference type="PANTHER" id="PTHR11161">
    <property type="entry name" value="O-ACYLTRANSFERASE"/>
    <property type="match status" value="1"/>
</dbReference>
<keyword evidence="1" id="KW-1133">Transmembrane helix</keyword>
<feature type="transmembrane region" description="Helical" evidence="1">
    <location>
        <begin position="479"/>
        <end position="501"/>
    </location>
</feature>
<dbReference type="SMART" id="SM00703">
    <property type="entry name" value="NRF"/>
    <property type="match status" value="1"/>
</dbReference>
<keyword evidence="1" id="KW-0812">Transmembrane</keyword>
<evidence type="ECO:0000256" key="1">
    <source>
        <dbReference type="SAM" id="Phobius"/>
    </source>
</evidence>
<keyword evidence="5" id="KW-1185">Reference proteome</keyword>
<feature type="non-terminal residue" evidence="4">
    <location>
        <position position="517"/>
    </location>
</feature>
<proteinExistence type="predicted"/>
<protein>
    <submittedName>
        <fullName evidence="4">Nose resistant to fluoxetine protein 6</fullName>
    </submittedName>
</protein>
<dbReference type="EMBL" id="JAIFTH010000303">
    <property type="protein sequence ID" value="KAG9509870.1"/>
    <property type="molecule type" value="Genomic_DNA"/>
</dbReference>
<feature type="chain" id="PRO_5046260519" evidence="2">
    <location>
        <begin position="19"/>
        <end position="517"/>
    </location>
</feature>
<organism evidence="4 5">
    <name type="scientific">Fragariocoptes setiger</name>
    <dbReference type="NCBI Taxonomy" id="1670756"/>
    <lineage>
        <taxon>Eukaryota</taxon>
        <taxon>Metazoa</taxon>
        <taxon>Ecdysozoa</taxon>
        <taxon>Arthropoda</taxon>
        <taxon>Chelicerata</taxon>
        <taxon>Arachnida</taxon>
        <taxon>Acari</taxon>
        <taxon>Acariformes</taxon>
        <taxon>Trombidiformes</taxon>
        <taxon>Prostigmata</taxon>
        <taxon>Eupodina</taxon>
        <taxon>Eriophyoidea</taxon>
        <taxon>Phytoptidae</taxon>
        <taxon>Fragariocoptes</taxon>
    </lineage>
</organism>
<evidence type="ECO:0000313" key="5">
    <source>
        <dbReference type="Proteomes" id="UP000825002"/>
    </source>
</evidence>
<evidence type="ECO:0000256" key="2">
    <source>
        <dbReference type="SAM" id="SignalP"/>
    </source>
</evidence>
<keyword evidence="1" id="KW-0472">Membrane</keyword>
<feature type="domain" description="Nose resistant-to-fluoxetine protein N-terminal" evidence="3">
    <location>
        <begin position="111"/>
        <end position="273"/>
    </location>
</feature>
<reference evidence="4 5" key="1">
    <citation type="submission" date="2020-10" db="EMBL/GenBank/DDBJ databases">
        <authorList>
            <person name="Klimov P.B."/>
            <person name="Dyachkov S.M."/>
            <person name="Chetverikov P.E."/>
        </authorList>
    </citation>
    <scope>NUCLEOTIDE SEQUENCE [LARGE SCALE GENOMIC DNA]</scope>
    <source>
        <strain evidence="4">BMOC 18-1129-001#AD2665</strain>
        <tissue evidence="4">Entire mites</tissue>
    </source>
</reference>
<dbReference type="InterPro" id="IPR052728">
    <property type="entry name" value="O2_lipid_transport_reg"/>
</dbReference>
<name>A0ABQ7S8W4_9ACAR</name>
<dbReference type="Pfam" id="PF20146">
    <property type="entry name" value="NRF"/>
    <property type="match status" value="1"/>
</dbReference>
<feature type="transmembrane region" description="Helical" evidence="1">
    <location>
        <begin position="354"/>
        <end position="374"/>
    </location>
</feature>
<keyword evidence="2" id="KW-0732">Signal</keyword>
<comment type="caution">
    <text evidence="4">The sequence shown here is derived from an EMBL/GenBank/DDBJ whole genome shotgun (WGS) entry which is preliminary data.</text>
</comment>
<feature type="transmembrane region" description="Helical" evidence="1">
    <location>
        <begin position="394"/>
        <end position="418"/>
    </location>
</feature>